<keyword evidence="1" id="KW-0479">Metal-binding</keyword>
<keyword evidence="1" id="KW-0863">Zinc-finger</keyword>
<evidence type="ECO:0000313" key="4">
    <source>
        <dbReference type="Proteomes" id="UP000198211"/>
    </source>
</evidence>
<dbReference type="InterPro" id="IPR001878">
    <property type="entry name" value="Znf_CCHC"/>
</dbReference>
<feature type="domain" description="CCHC-type" evidence="2">
    <location>
        <begin position="138"/>
        <end position="155"/>
    </location>
</feature>
<dbReference type="Gene3D" id="4.10.60.10">
    <property type="entry name" value="Zinc finger, CCHC-type"/>
    <property type="match status" value="1"/>
</dbReference>
<dbReference type="GO" id="GO:0008270">
    <property type="term" value="F:zinc ion binding"/>
    <property type="evidence" value="ECO:0007669"/>
    <property type="project" value="UniProtKB-KW"/>
</dbReference>
<keyword evidence="4" id="KW-1185">Reference proteome</keyword>
<organism evidence="3 4">
    <name type="scientific">Phytophthora megakarya</name>
    <dbReference type="NCBI Taxonomy" id="4795"/>
    <lineage>
        <taxon>Eukaryota</taxon>
        <taxon>Sar</taxon>
        <taxon>Stramenopiles</taxon>
        <taxon>Oomycota</taxon>
        <taxon>Peronosporomycetes</taxon>
        <taxon>Peronosporales</taxon>
        <taxon>Peronosporaceae</taxon>
        <taxon>Phytophthora</taxon>
    </lineage>
</organism>
<evidence type="ECO:0000313" key="3">
    <source>
        <dbReference type="EMBL" id="OWZ01373.1"/>
    </source>
</evidence>
<sequence>MRYAETASSLPWSEDVKVDLLGNTCLASLKESPTVEHVMPRMLETFNVRITLGQSMNLFIAPKYGKRTWTEHYLYLVYLVVVREACGGADNLVLDNLVLYRKEAEEQFAQSAERDMNNTRHMDKDMTAAVSEAKPKPRKCYVCGSEKHLTKACPNRNNVSGKRSAGYSLDVFDTALVAPASRDTRGYWILDSGSSGHLVDDERLLKDPRECANVCLGAGGEEPLVEKQGNVLL</sequence>
<gene>
    <name evidence="3" type="ORF">PHMEG_00027251</name>
</gene>
<comment type="caution">
    <text evidence="3">The sequence shown here is derived from an EMBL/GenBank/DDBJ whole genome shotgun (WGS) entry which is preliminary data.</text>
</comment>
<reference evidence="4" key="1">
    <citation type="submission" date="2017-03" db="EMBL/GenBank/DDBJ databases">
        <title>Phytopthora megakarya and P. palmivora, two closely related causual agents of cacao black pod achieved similar genome size and gene model numbers by different mechanisms.</title>
        <authorList>
            <person name="Ali S."/>
            <person name="Shao J."/>
            <person name="Larry D.J."/>
            <person name="Kronmiller B."/>
            <person name="Shen D."/>
            <person name="Strem M.D."/>
            <person name="Melnick R.L."/>
            <person name="Guiltinan M.J."/>
            <person name="Tyler B.M."/>
            <person name="Meinhardt L.W."/>
            <person name="Bailey B.A."/>
        </authorList>
    </citation>
    <scope>NUCLEOTIDE SEQUENCE [LARGE SCALE GENOMIC DNA]</scope>
    <source>
        <strain evidence="4">zdho120</strain>
    </source>
</reference>
<dbReference type="PROSITE" id="PS50158">
    <property type="entry name" value="ZF_CCHC"/>
    <property type="match status" value="1"/>
</dbReference>
<dbReference type="GO" id="GO:0003676">
    <property type="term" value="F:nucleic acid binding"/>
    <property type="evidence" value="ECO:0007669"/>
    <property type="project" value="InterPro"/>
</dbReference>
<accession>A0A225V7M5</accession>
<dbReference type="AlphaFoldDB" id="A0A225V7M5"/>
<protein>
    <recommendedName>
        <fullName evidence="2">CCHC-type domain-containing protein</fullName>
    </recommendedName>
</protein>
<evidence type="ECO:0000259" key="2">
    <source>
        <dbReference type="PROSITE" id="PS50158"/>
    </source>
</evidence>
<dbReference type="OrthoDB" id="8014242at2759"/>
<name>A0A225V7M5_9STRA</name>
<evidence type="ECO:0000256" key="1">
    <source>
        <dbReference type="PROSITE-ProRule" id="PRU00047"/>
    </source>
</evidence>
<dbReference type="EMBL" id="NBNE01006903">
    <property type="protein sequence ID" value="OWZ01373.1"/>
    <property type="molecule type" value="Genomic_DNA"/>
</dbReference>
<keyword evidence="1" id="KW-0862">Zinc</keyword>
<dbReference type="Proteomes" id="UP000198211">
    <property type="component" value="Unassembled WGS sequence"/>
</dbReference>
<proteinExistence type="predicted"/>